<dbReference type="Pfam" id="PF01063">
    <property type="entry name" value="Aminotran_4"/>
    <property type="match status" value="1"/>
</dbReference>
<dbReference type="EMBL" id="CP080388">
    <property type="protein sequence ID" value="WHO10134.1"/>
    <property type="molecule type" value="Genomic_DNA"/>
</dbReference>
<keyword evidence="4" id="KW-1185">Reference proteome</keyword>
<accession>A0ABY8RST1</accession>
<keyword evidence="3" id="KW-0808">Transferase</keyword>
<dbReference type="InterPro" id="IPR043132">
    <property type="entry name" value="BCAT-like_C"/>
</dbReference>
<dbReference type="PANTHER" id="PTHR42743">
    <property type="entry name" value="AMINO-ACID AMINOTRANSFERASE"/>
    <property type="match status" value="1"/>
</dbReference>
<name>A0ABY8RST1_9HYPH</name>
<evidence type="ECO:0000256" key="1">
    <source>
        <dbReference type="ARBA" id="ARBA00009320"/>
    </source>
</evidence>
<dbReference type="GO" id="GO:0008483">
    <property type="term" value="F:transaminase activity"/>
    <property type="evidence" value="ECO:0007669"/>
    <property type="project" value="UniProtKB-KW"/>
</dbReference>
<organism evidence="3 4">
    <name type="scientific">Agrobacterium cucumeris</name>
    <dbReference type="NCBI Taxonomy" id="2862866"/>
    <lineage>
        <taxon>Bacteria</taxon>
        <taxon>Pseudomonadati</taxon>
        <taxon>Pseudomonadota</taxon>
        <taxon>Alphaproteobacteria</taxon>
        <taxon>Hyphomicrobiales</taxon>
        <taxon>Rhizobiaceae</taxon>
        <taxon>Rhizobium/Agrobacterium group</taxon>
        <taxon>Agrobacterium</taxon>
    </lineage>
</organism>
<dbReference type="InterPro" id="IPR001544">
    <property type="entry name" value="Aminotrans_IV"/>
</dbReference>
<dbReference type="NCBIfam" id="NF006734">
    <property type="entry name" value="PRK09266.1"/>
    <property type="match status" value="1"/>
</dbReference>
<evidence type="ECO:0000256" key="2">
    <source>
        <dbReference type="ARBA" id="ARBA00014472"/>
    </source>
</evidence>
<dbReference type="InterPro" id="IPR043131">
    <property type="entry name" value="BCAT-like_N"/>
</dbReference>
<dbReference type="InterPro" id="IPR036038">
    <property type="entry name" value="Aminotransferase-like"/>
</dbReference>
<keyword evidence="3" id="KW-0032">Aminotransferase</keyword>
<comment type="similarity">
    <text evidence="1">Belongs to the class-IV pyridoxal-phosphate-dependent aminotransferase family.</text>
</comment>
<reference evidence="3 4" key="1">
    <citation type="journal article" date="2023" name="Syst. Appl. Microbiol.">
        <title>Agrobacterium cucumeris sp. nov. isolated from crazy roots on cucumber (Cucumis sativus).</title>
        <authorList>
            <person name="Warabieda M."/>
            <person name="Kuzmanovic N."/>
            <person name="Trzcinski P."/>
            <person name="Pulawska J."/>
        </authorList>
    </citation>
    <scope>NUCLEOTIDE SEQUENCE [LARGE SCALE GENOMIC DNA]</scope>
    <source>
        <strain evidence="3 4">O132</strain>
    </source>
</reference>
<gene>
    <name evidence="3" type="ORF">KZ699_16565</name>
</gene>
<dbReference type="Gene3D" id="3.30.470.10">
    <property type="match status" value="1"/>
</dbReference>
<dbReference type="Proteomes" id="UP001225611">
    <property type="component" value="Chromosome 2"/>
</dbReference>
<dbReference type="InterPro" id="IPR050571">
    <property type="entry name" value="Class-IV_PLP-Dep_Aminotrnsfr"/>
</dbReference>
<protein>
    <recommendedName>
        <fullName evidence="2">Probable branched-chain-amino-acid aminotransferase</fullName>
    </recommendedName>
</protein>
<evidence type="ECO:0000313" key="3">
    <source>
        <dbReference type="EMBL" id="WHO10134.1"/>
    </source>
</evidence>
<dbReference type="PANTHER" id="PTHR42743:SF13">
    <property type="entry name" value="P-LOOP CONTAINING NUCLEOSIDE TRIPHOSPHATE HYDROLASE PROTEIN"/>
    <property type="match status" value="1"/>
</dbReference>
<dbReference type="Gene3D" id="3.20.10.10">
    <property type="entry name" value="D-amino Acid Aminotransferase, subunit A, domain 2"/>
    <property type="match status" value="1"/>
</dbReference>
<sequence>MTNQFDFRTEIDGREATVEALSSLAFAGFAHFTAMQVRDGAVRGLDLHLARLHRASVEFFGQALSDDLVRERIRNVLQDAPSAVSVTATMYSRSGEFTPTGVDNDPAVLVRTAPSFDGPEGPLRLTVVQHERPFPTIKHVGEASKTQYLRRAVENGFDDAVFVDSHGHVSEATIWNIVFWDGKAVVWPKAALLPGVTMGIIRRQLAILGITQRAEQITLARLADMKGAALMNSWTPGVAVNGFDAVSVPSSATLIEILKEAYAREPLVAI</sequence>
<proteinExistence type="inferred from homology"/>
<evidence type="ECO:0000313" key="4">
    <source>
        <dbReference type="Proteomes" id="UP001225611"/>
    </source>
</evidence>
<dbReference type="RefSeq" id="WP_269699352.1">
    <property type="nucleotide sequence ID" value="NZ_CP080388.1"/>
</dbReference>
<dbReference type="SUPFAM" id="SSF56752">
    <property type="entry name" value="D-aminoacid aminotransferase-like PLP-dependent enzymes"/>
    <property type="match status" value="1"/>
</dbReference>